<feature type="transmembrane region" description="Helical" evidence="2">
    <location>
        <begin position="6"/>
        <end position="26"/>
    </location>
</feature>
<reference evidence="3 4" key="1">
    <citation type="submission" date="2017-05" db="EMBL/GenBank/DDBJ databases">
        <authorList>
            <person name="Varghese N."/>
            <person name="Submissions S."/>
        </authorList>
    </citation>
    <scope>NUCLEOTIDE SEQUENCE [LARGE SCALE GENOMIC DNA]</scope>
    <source>
        <strain evidence="3 4">DSM 29734</strain>
    </source>
</reference>
<organism evidence="3 4">
    <name type="scientific">Shimia sagamensis</name>
    <dbReference type="NCBI Taxonomy" id="1566352"/>
    <lineage>
        <taxon>Bacteria</taxon>
        <taxon>Pseudomonadati</taxon>
        <taxon>Pseudomonadota</taxon>
        <taxon>Alphaproteobacteria</taxon>
        <taxon>Rhodobacterales</taxon>
        <taxon>Roseobacteraceae</taxon>
    </lineage>
</organism>
<keyword evidence="2" id="KW-0812">Transmembrane</keyword>
<gene>
    <name evidence="3" type="ORF">SAMN06265373_11152</name>
</gene>
<feature type="compositionally biased region" description="Polar residues" evidence="1">
    <location>
        <begin position="34"/>
        <end position="66"/>
    </location>
</feature>
<feature type="region of interest" description="Disordered" evidence="1">
    <location>
        <begin position="32"/>
        <end position="66"/>
    </location>
</feature>
<comment type="caution">
    <text evidence="3">The sequence shown here is derived from an EMBL/GenBank/DDBJ whole genome shotgun (WGS) entry which is preliminary data.</text>
</comment>
<evidence type="ECO:0000256" key="2">
    <source>
        <dbReference type="SAM" id="Phobius"/>
    </source>
</evidence>
<accession>A0ABY1PK70</accession>
<keyword evidence="2" id="KW-1133">Transmembrane helix</keyword>
<evidence type="ECO:0000313" key="4">
    <source>
        <dbReference type="Proteomes" id="UP001157961"/>
    </source>
</evidence>
<keyword evidence="2" id="KW-0472">Membrane</keyword>
<evidence type="ECO:0000256" key="1">
    <source>
        <dbReference type="SAM" id="MobiDB-lite"/>
    </source>
</evidence>
<dbReference type="Proteomes" id="UP001157961">
    <property type="component" value="Unassembled WGS sequence"/>
</dbReference>
<proteinExistence type="predicted"/>
<sequence>METSTVINWIMFSSVPVGALVIWLYYRRQRKVPEQQSHQPHSKLTSNNSAEISNSHQVGASYQGSE</sequence>
<evidence type="ECO:0000313" key="3">
    <source>
        <dbReference type="EMBL" id="SMP35270.1"/>
    </source>
</evidence>
<name>A0ABY1PK70_9RHOB</name>
<keyword evidence="4" id="KW-1185">Reference proteome</keyword>
<dbReference type="EMBL" id="FXTY01000011">
    <property type="protein sequence ID" value="SMP35270.1"/>
    <property type="molecule type" value="Genomic_DNA"/>
</dbReference>
<protein>
    <submittedName>
        <fullName evidence="3">Uncharacterized protein</fullName>
    </submittedName>
</protein>